<dbReference type="PANTHER" id="PTHR36113">
    <property type="entry name" value="LYASE, PUTATIVE-RELATED-RELATED"/>
    <property type="match status" value="1"/>
</dbReference>
<dbReference type="InterPro" id="IPR051332">
    <property type="entry name" value="Fosfomycin_Res_Enzymes"/>
</dbReference>
<dbReference type="PROSITE" id="PS51819">
    <property type="entry name" value="VOC"/>
    <property type="match status" value="1"/>
</dbReference>
<feature type="domain" description="VOC" evidence="1">
    <location>
        <begin position="2"/>
        <end position="127"/>
    </location>
</feature>
<dbReference type="InterPro" id="IPR037523">
    <property type="entry name" value="VOC_core"/>
</dbReference>
<dbReference type="PANTHER" id="PTHR36113:SF1">
    <property type="entry name" value="GLYOXALASE_BLEOMYCIN RESISTANCE PROTEIN_DIOXYGENASE"/>
    <property type="match status" value="1"/>
</dbReference>
<accession>A0A7S7RUC6</accession>
<reference evidence="2 3" key="1">
    <citation type="submission" date="2020-10" db="EMBL/GenBank/DDBJ databases">
        <title>Olsenella immobilis sp.nov., isolated from the mud in a fermentation cellar used for the production of Chinese strong-flavoured liquor.</title>
        <authorList>
            <person name="Lu L."/>
        </authorList>
    </citation>
    <scope>NUCLEOTIDE SEQUENCE [LARGE SCALE GENOMIC DNA]</scope>
    <source>
        <strain evidence="2 3">LZLJ-2</strain>
    </source>
</reference>
<organism evidence="2 3">
    <name type="scientific">Thermophilibacter immobilis</name>
    <dbReference type="NCBI Taxonomy" id="2779519"/>
    <lineage>
        <taxon>Bacteria</taxon>
        <taxon>Bacillati</taxon>
        <taxon>Actinomycetota</taxon>
        <taxon>Coriobacteriia</taxon>
        <taxon>Coriobacteriales</taxon>
        <taxon>Atopobiaceae</taxon>
        <taxon>Thermophilibacter</taxon>
    </lineage>
</organism>
<name>A0A7S7RUC6_9ACTN</name>
<dbReference type="AlphaFoldDB" id="A0A7S7RUC6"/>
<dbReference type="Proteomes" id="UP000593735">
    <property type="component" value="Chromosome"/>
</dbReference>
<evidence type="ECO:0000313" key="2">
    <source>
        <dbReference type="EMBL" id="QOY60317.1"/>
    </source>
</evidence>
<dbReference type="EMBL" id="CP063767">
    <property type="protein sequence ID" value="QOY60317.1"/>
    <property type="molecule type" value="Genomic_DNA"/>
</dbReference>
<protein>
    <submittedName>
        <fullName evidence="2">VOC family protein</fullName>
    </submittedName>
</protein>
<dbReference type="SUPFAM" id="SSF54593">
    <property type="entry name" value="Glyoxalase/Bleomycin resistance protein/Dihydroxybiphenyl dioxygenase"/>
    <property type="match status" value="1"/>
</dbReference>
<dbReference type="RefSeq" id="WP_194370647.1">
    <property type="nucleotide sequence ID" value="NZ_CP063767.1"/>
</dbReference>
<dbReference type="KEGG" id="tio:INP52_07875"/>
<dbReference type="InterPro" id="IPR004360">
    <property type="entry name" value="Glyas_Fos-R_dOase_dom"/>
</dbReference>
<sequence>MHIEHAALYVRDLKGARDFFVRYFEAVVGPLYHNPRMGFRSYFLSLDEGARLELMCRPELADGEKDLLQVGWAHLAVSLGSPDEVNRLTAHLAADGYEVTSGPRTTGDGYYESCVLGPEDIPIELTV</sequence>
<dbReference type="InterPro" id="IPR029068">
    <property type="entry name" value="Glyas_Bleomycin-R_OHBP_Dase"/>
</dbReference>
<dbReference type="Gene3D" id="3.10.180.10">
    <property type="entry name" value="2,3-Dihydroxybiphenyl 1,2-Dioxygenase, domain 1"/>
    <property type="match status" value="1"/>
</dbReference>
<keyword evidence="3" id="KW-1185">Reference proteome</keyword>
<evidence type="ECO:0000259" key="1">
    <source>
        <dbReference type="PROSITE" id="PS51819"/>
    </source>
</evidence>
<dbReference type="Pfam" id="PF00903">
    <property type="entry name" value="Glyoxalase"/>
    <property type="match status" value="1"/>
</dbReference>
<proteinExistence type="predicted"/>
<evidence type="ECO:0000313" key="3">
    <source>
        <dbReference type="Proteomes" id="UP000593735"/>
    </source>
</evidence>
<gene>
    <name evidence="2" type="ORF">INP52_07875</name>
</gene>